<evidence type="ECO:0000256" key="2">
    <source>
        <dbReference type="ARBA" id="ARBA00022491"/>
    </source>
</evidence>
<reference evidence="9 10" key="2">
    <citation type="journal article" date="2013" name="PLoS ONE">
        <title>INDIGO - INtegrated Data Warehouse of MIcrobial GenOmes with Examples from the Red Sea Extremophiles.</title>
        <authorList>
            <person name="Alam I."/>
            <person name="Antunes A."/>
            <person name="Kamau A.A."/>
            <person name="Ba Alawi W."/>
            <person name="Kalkatawi M."/>
            <person name="Stingl U."/>
            <person name="Bajic V.B."/>
        </authorList>
    </citation>
    <scope>NUCLEOTIDE SEQUENCE [LARGE SCALE GENOMIC DNA]</scope>
    <source>
        <strain evidence="9 10">SSD-17B</strain>
    </source>
</reference>
<dbReference type="Pfam" id="PF01475">
    <property type="entry name" value="FUR"/>
    <property type="match status" value="1"/>
</dbReference>
<sequence>MKLNEVKNILKHKGLRFTEQRKIVLDILKSSKTPLTAEEIYIQYVNQDKSISLSTIYRTIDAFIANDLVEKSYLQDDQKACFSYNHNEHKHYLVCVDCKRVIEVKSCPLEIYANQLELQTDFNITGHKLELFGHCPDCK</sequence>
<dbReference type="InParanoid" id="U2FLL7"/>
<dbReference type="SUPFAM" id="SSF46785">
    <property type="entry name" value="Winged helix' DNA-binding domain"/>
    <property type="match status" value="1"/>
</dbReference>
<keyword evidence="2" id="KW-0678">Repressor</keyword>
<dbReference type="GO" id="GO:1900376">
    <property type="term" value="P:regulation of secondary metabolite biosynthetic process"/>
    <property type="evidence" value="ECO:0007669"/>
    <property type="project" value="TreeGrafter"/>
</dbReference>
<dbReference type="Proteomes" id="UP000005707">
    <property type="component" value="Unassembled WGS sequence"/>
</dbReference>
<dbReference type="GO" id="GO:0000976">
    <property type="term" value="F:transcription cis-regulatory region binding"/>
    <property type="evidence" value="ECO:0007669"/>
    <property type="project" value="TreeGrafter"/>
</dbReference>
<comment type="similarity">
    <text evidence="1">Belongs to the Fur family.</text>
</comment>
<keyword evidence="3 7" id="KW-0862">Zinc</keyword>
<dbReference type="PANTHER" id="PTHR33202">
    <property type="entry name" value="ZINC UPTAKE REGULATION PROTEIN"/>
    <property type="match status" value="1"/>
</dbReference>
<feature type="binding site" evidence="7">
    <location>
        <position position="138"/>
    </location>
    <ligand>
        <name>Zn(2+)</name>
        <dbReference type="ChEBI" id="CHEBI:29105"/>
    </ligand>
</feature>
<dbReference type="FunCoup" id="U2FLL7">
    <property type="interactions" value="11"/>
</dbReference>
<comment type="caution">
    <text evidence="9">The sequence shown here is derived from an EMBL/GenBank/DDBJ whole genome shotgun (WGS) entry which is preliminary data.</text>
</comment>
<keyword evidence="7" id="KW-0479">Metal-binding</keyword>
<dbReference type="EMBL" id="AFNU02000006">
    <property type="protein sequence ID" value="ERJ12074.1"/>
    <property type="molecule type" value="Genomic_DNA"/>
</dbReference>
<accession>U2FLL7</accession>
<keyword evidence="4" id="KW-0805">Transcription regulation</keyword>
<dbReference type="PANTHER" id="PTHR33202:SF7">
    <property type="entry name" value="FERRIC UPTAKE REGULATION PROTEIN"/>
    <property type="match status" value="1"/>
</dbReference>
<reference evidence="9 10" key="1">
    <citation type="journal article" date="2011" name="J. Bacteriol.">
        <title>Genome sequence of Haloplasma contractile, an unusual contractile bacterium from a deep-sea anoxic brine lake.</title>
        <authorList>
            <person name="Antunes A."/>
            <person name="Alam I."/>
            <person name="El Dorry H."/>
            <person name="Siam R."/>
            <person name="Robertson A."/>
            <person name="Bajic V.B."/>
            <person name="Stingl U."/>
        </authorList>
    </citation>
    <scope>NUCLEOTIDE SEQUENCE [LARGE SCALE GENOMIC DNA]</scope>
    <source>
        <strain evidence="9 10">SSD-17B</strain>
    </source>
</reference>
<evidence type="ECO:0000313" key="10">
    <source>
        <dbReference type="Proteomes" id="UP000005707"/>
    </source>
</evidence>
<dbReference type="InterPro" id="IPR036390">
    <property type="entry name" value="WH_DNA-bd_sf"/>
</dbReference>
<dbReference type="RefSeq" id="WP_008827320.1">
    <property type="nucleotide sequence ID" value="NZ_AFNU02000006.1"/>
</dbReference>
<proteinExistence type="inferred from homology"/>
<dbReference type="GO" id="GO:0003700">
    <property type="term" value="F:DNA-binding transcription factor activity"/>
    <property type="evidence" value="ECO:0007669"/>
    <property type="project" value="InterPro"/>
</dbReference>
<evidence type="ECO:0000256" key="4">
    <source>
        <dbReference type="ARBA" id="ARBA00023015"/>
    </source>
</evidence>
<keyword evidence="10" id="KW-1185">Reference proteome</keyword>
<dbReference type="OrthoDB" id="8659436at2"/>
<dbReference type="Gene3D" id="3.30.1490.190">
    <property type="match status" value="1"/>
</dbReference>
<evidence type="ECO:0000256" key="8">
    <source>
        <dbReference type="PIRSR" id="PIRSR602481-2"/>
    </source>
</evidence>
<feature type="binding site" evidence="8">
    <location>
        <position position="127"/>
    </location>
    <ligand>
        <name>Fe cation</name>
        <dbReference type="ChEBI" id="CHEBI:24875"/>
    </ligand>
</feature>
<comment type="cofactor">
    <cofactor evidence="8">
        <name>Mn(2+)</name>
        <dbReference type="ChEBI" id="CHEBI:29035"/>
    </cofactor>
    <cofactor evidence="8">
        <name>Fe(2+)</name>
        <dbReference type="ChEBI" id="CHEBI:29033"/>
    </cofactor>
    <text evidence="8">Binds 1 Mn(2+) or Fe(2+) ion per subunit.</text>
</comment>
<gene>
    <name evidence="9" type="ORF">HLPCO_001988</name>
</gene>
<feature type="binding site" evidence="8">
    <location>
        <position position="110"/>
    </location>
    <ligand>
        <name>Fe cation</name>
        <dbReference type="ChEBI" id="CHEBI:24875"/>
    </ligand>
</feature>
<dbReference type="Gene3D" id="1.10.10.10">
    <property type="entry name" value="Winged helix-like DNA-binding domain superfamily/Winged helix DNA-binding domain"/>
    <property type="match status" value="1"/>
</dbReference>
<dbReference type="GO" id="GO:0045892">
    <property type="term" value="P:negative regulation of DNA-templated transcription"/>
    <property type="evidence" value="ECO:0007669"/>
    <property type="project" value="TreeGrafter"/>
</dbReference>
<feature type="binding site" evidence="7">
    <location>
        <position position="98"/>
    </location>
    <ligand>
        <name>Zn(2+)</name>
        <dbReference type="ChEBI" id="CHEBI:29105"/>
    </ligand>
</feature>
<evidence type="ECO:0000256" key="6">
    <source>
        <dbReference type="ARBA" id="ARBA00023163"/>
    </source>
</evidence>
<comment type="cofactor">
    <cofactor evidence="7">
        <name>Zn(2+)</name>
        <dbReference type="ChEBI" id="CHEBI:29105"/>
    </cofactor>
    <text evidence="7">Binds 1 zinc ion per subunit.</text>
</comment>
<evidence type="ECO:0000256" key="7">
    <source>
        <dbReference type="PIRSR" id="PIRSR602481-1"/>
    </source>
</evidence>
<keyword evidence="5" id="KW-0238">DNA-binding</keyword>
<feature type="binding site" evidence="7">
    <location>
        <position position="135"/>
    </location>
    <ligand>
        <name>Zn(2+)</name>
        <dbReference type="ChEBI" id="CHEBI:29105"/>
    </ligand>
</feature>
<dbReference type="GO" id="GO:0008270">
    <property type="term" value="F:zinc ion binding"/>
    <property type="evidence" value="ECO:0007669"/>
    <property type="project" value="TreeGrafter"/>
</dbReference>
<keyword evidence="6" id="KW-0804">Transcription</keyword>
<evidence type="ECO:0000256" key="5">
    <source>
        <dbReference type="ARBA" id="ARBA00023125"/>
    </source>
</evidence>
<dbReference type="InterPro" id="IPR002481">
    <property type="entry name" value="FUR"/>
</dbReference>
<evidence type="ECO:0000256" key="3">
    <source>
        <dbReference type="ARBA" id="ARBA00022833"/>
    </source>
</evidence>
<feature type="binding site" evidence="7">
    <location>
        <position position="95"/>
    </location>
    <ligand>
        <name>Zn(2+)</name>
        <dbReference type="ChEBI" id="CHEBI:29105"/>
    </ligand>
</feature>
<evidence type="ECO:0000256" key="1">
    <source>
        <dbReference type="ARBA" id="ARBA00007957"/>
    </source>
</evidence>
<dbReference type="AlphaFoldDB" id="U2FLL7"/>
<keyword evidence="8" id="KW-0408">Iron</keyword>
<dbReference type="InterPro" id="IPR043135">
    <property type="entry name" value="Fur_C"/>
</dbReference>
<name>U2FLL7_9MOLU</name>
<protein>
    <submittedName>
        <fullName evidence="9">Ferric uptake regulation protein Fur</fullName>
    </submittedName>
</protein>
<dbReference type="CDD" id="cd07153">
    <property type="entry name" value="Fur_like"/>
    <property type="match status" value="1"/>
</dbReference>
<dbReference type="STRING" id="1033810.HLPCO_001988"/>
<feature type="binding site" evidence="8">
    <location>
        <position position="89"/>
    </location>
    <ligand>
        <name>Fe cation</name>
        <dbReference type="ChEBI" id="CHEBI:24875"/>
    </ligand>
</feature>
<evidence type="ECO:0000313" key="9">
    <source>
        <dbReference type="EMBL" id="ERJ12074.1"/>
    </source>
</evidence>
<dbReference type="InterPro" id="IPR036388">
    <property type="entry name" value="WH-like_DNA-bd_sf"/>
</dbReference>
<organism evidence="9 10">
    <name type="scientific">Haloplasma contractile SSD-17B</name>
    <dbReference type="NCBI Taxonomy" id="1033810"/>
    <lineage>
        <taxon>Bacteria</taxon>
        <taxon>Bacillati</taxon>
        <taxon>Mycoplasmatota</taxon>
        <taxon>Mollicutes</taxon>
        <taxon>Haloplasmatales</taxon>
        <taxon>Haloplasmataceae</taxon>
        <taxon>Haloplasma</taxon>
    </lineage>
</organism>
<dbReference type="eggNOG" id="COG0735">
    <property type="taxonomic scope" value="Bacteria"/>
</dbReference>